<reference evidence="1 2" key="1">
    <citation type="journal article" date="2023" name="Hortic Res">
        <title>The complete reference genome for grapevine (Vitis vinifera L.) genetics and breeding.</title>
        <authorList>
            <person name="Shi X."/>
            <person name="Cao S."/>
            <person name="Wang X."/>
            <person name="Huang S."/>
            <person name="Wang Y."/>
            <person name="Liu Z."/>
            <person name="Liu W."/>
            <person name="Leng X."/>
            <person name="Peng Y."/>
            <person name="Wang N."/>
            <person name="Wang Y."/>
            <person name="Ma Z."/>
            <person name="Xu X."/>
            <person name="Zhang F."/>
            <person name="Xue H."/>
            <person name="Zhong H."/>
            <person name="Wang Y."/>
            <person name="Zhang K."/>
            <person name="Velt A."/>
            <person name="Avia K."/>
            <person name="Holtgrawe D."/>
            <person name="Grimplet J."/>
            <person name="Matus J.T."/>
            <person name="Ware D."/>
            <person name="Wu X."/>
            <person name="Wang H."/>
            <person name="Liu C."/>
            <person name="Fang Y."/>
            <person name="Rustenholz C."/>
            <person name="Cheng Z."/>
            <person name="Xiao H."/>
            <person name="Zhou Y."/>
        </authorList>
    </citation>
    <scope>NUCLEOTIDE SEQUENCE [LARGE SCALE GENOMIC DNA]</scope>
    <source>
        <strain evidence="2">cv. Pinot noir / PN40024</strain>
        <tissue evidence="1">Leaf</tissue>
    </source>
</reference>
<sequence length="144" mass="16134">MQPIPNLHATHNNVLPYPDVSHPEFFSADIPPRRLTSGILPPPPFHPDASHPEFHPANVLPYPDVSHPELSSADIPSGCLASGILLCRYSIRMSRIRNSSLLPHSTRMPRIRNSSPPTFHPDISHLEFCPADIPHFSSYLEHFL</sequence>
<accession>A0ABY9CIE4</accession>
<proteinExistence type="predicted"/>
<evidence type="ECO:0000313" key="2">
    <source>
        <dbReference type="Proteomes" id="UP001227230"/>
    </source>
</evidence>
<gene>
    <name evidence="1" type="ORF">VitviT2T_013158</name>
</gene>
<dbReference type="EMBL" id="CP126656">
    <property type="protein sequence ID" value="WJZ94284.1"/>
    <property type="molecule type" value="Genomic_DNA"/>
</dbReference>
<dbReference type="Proteomes" id="UP001227230">
    <property type="component" value="Chromosome 9"/>
</dbReference>
<evidence type="ECO:0000313" key="1">
    <source>
        <dbReference type="EMBL" id="WJZ94284.1"/>
    </source>
</evidence>
<organism evidence="1 2">
    <name type="scientific">Vitis vinifera</name>
    <name type="common">Grape</name>
    <dbReference type="NCBI Taxonomy" id="29760"/>
    <lineage>
        <taxon>Eukaryota</taxon>
        <taxon>Viridiplantae</taxon>
        <taxon>Streptophyta</taxon>
        <taxon>Embryophyta</taxon>
        <taxon>Tracheophyta</taxon>
        <taxon>Spermatophyta</taxon>
        <taxon>Magnoliopsida</taxon>
        <taxon>eudicotyledons</taxon>
        <taxon>Gunneridae</taxon>
        <taxon>Pentapetalae</taxon>
        <taxon>rosids</taxon>
        <taxon>Vitales</taxon>
        <taxon>Vitaceae</taxon>
        <taxon>Viteae</taxon>
        <taxon>Vitis</taxon>
    </lineage>
</organism>
<name>A0ABY9CIE4_VITVI</name>
<protein>
    <submittedName>
        <fullName evidence="1">Uncharacterized protein</fullName>
    </submittedName>
</protein>
<keyword evidence="2" id="KW-1185">Reference proteome</keyword>